<dbReference type="InterPro" id="IPR013785">
    <property type="entry name" value="Aldolase_TIM"/>
</dbReference>
<dbReference type="RefSeq" id="WP_322608633.1">
    <property type="nucleotide sequence ID" value="NZ_JARVCO010000010.1"/>
</dbReference>
<evidence type="ECO:0000256" key="2">
    <source>
        <dbReference type="ARBA" id="ARBA00008055"/>
    </source>
</evidence>
<proteinExistence type="inferred from homology"/>
<dbReference type="SUPFAM" id="SSF51569">
    <property type="entry name" value="Aldolase"/>
    <property type="match status" value="1"/>
</dbReference>
<gene>
    <name evidence="11" type="primary">hemB</name>
    <name evidence="11" type="ORF">P9H32_09385</name>
</gene>
<dbReference type="Gene3D" id="3.20.20.70">
    <property type="entry name" value="Aldolase class I"/>
    <property type="match status" value="1"/>
</dbReference>
<dbReference type="GO" id="GO:0004655">
    <property type="term" value="F:porphobilinogen synthase activity"/>
    <property type="evidence" value="ECO:0007669"/>
    <property type="project" value="UniProtKB-EC"/>
</dbReference>
<comment type="subunit">
    <text evidence="9">Homooctamer.</text>
</comment>
<dbReference type="SMART" id="SM01004">
    <property type="entry name" value="ALAD"/>
    <property type="match status" value="1"/>
</dbReference>
<dbReference type="Proteomes" id="UP001290861">
    <property type="component" value="Unassembled WGS sequence"/>
</dbReference>
<keyword evidence="5" id="KW-0350">Heme biosynthesis</keyword>
<evidence type="ECO:0000313" key="12">
    <source>
        <dbReference type="Proteomes" id="UP001290861"/>
    </source>
</evidence>
<dbReference type="PANTHER" id="PTHR11458">
    <property type="entry name" value="DELTA-AMINOLEVULINIC ACID DEHYDRATASE"/>
    <property type="match status" value="1"/>
</dbReference>
<protein>
    <recommendedName>
        <fullName evidence="4 9">Delta-aminolevulinic acid dehydratase</fullName>
        <ecNumber evidence="3 9">4.2.1.24</ecNumber>
    </recommendedName>
</protein>
<keyword evidence="7 9" id="KW-0627">Porphyrin biosynthesis</keyword>
<comment type="caution">
    <text evidence="11">The sequence shown here is derived from an EMBL/GenBank/DDBJ whole genome shotgun (WGS) entry which is preliminary data.</text>
</comment>
<dbReference type="Pfam" id="PF00490">
    <property type="entry name" value="ALAD"/>
    <property type="match status" value="1"/>
</dbReference>
<keyword evidence="12" id="KW-1185">Reference proteome</keyword>
<comment type="similarity">
    <text evidence="2 10">Belongs to the ALAD family.</text>
</comment>
<dbReference type="InterPro" id="IPR030656">
    <property type="entry name" value="ALAD_AS"/>
</dbReference>
<dbReference type="CDD" id="cd00384">
    <property type="entry name" value="ALAD_PBGS"/>
    <property type="match status" value="1"/>
</dbReference>
<dbReference type="PROSITE" id="PS00169">
    <property type="entry name" value="D_ALA_DEHYDRATASE"/>
    <property type="match status" value="1"/>
</dbReference>
<evidence type="ECO:0000256" key="1">
    <source>
        <dbReference type="ARBA" id="ARBA00004694"/>
    </source>
</evidence>
<organism evidence="11 12">
    <name type="scientific">Pontiella agarivorans</name>
    <dbReference type="NCBI Taxonomy" id="3038953"/>
    <lineage>
        <taxon>Bacteria</taxon>
        <taxon>Pseudomonadati</taxon>
        <taxon>Kiritimatiellota</taxon>
        <taxon>Kiritimatiellia</taxon>
        <taxon>Kiritimatiellales</taxon>
        <taxon>Pontiellaceae</taxon>
        <taxon>Pontiella</taxon>
    </lineage>
</organism>
<evidence type="ECO:0000256" key="10">
    <source>
        <dbReference type="RuleBase" id="RU004161"/>
    </source>
</evidence>
<evidence type="ECO:0000256" key="6">
    <source>
        <dbReference type="ARBA" id="ARBA00023239"/>
    </source>
</evidence>
<evidence type="ECO:0000256" key="8">
    <source>
        <dbReference type="ARBA" id="ARBA00047651"/>
    </source>
</evidence>
<dbReference type="PIRSF" id="PIRSF001415">
    <property type="entry name" value="Porphbilin_synth"/>
    <property type="match status" value="1"/>
</dbReference>
<dbReference type="PRINTS" id="PR00144">
    <property type="entry name" value="DALDHYDRTASE"/>
</dbReference>
<name>A0ABU5MX88_9BACT</name>
<dbReference type="PANTHER" id="PTHR11458:SF0">
    <property type="entry name" value="DELTA-AMINOLEVULINIC ACID DEHYDRATASE"/>
    <property type="match status" value="1"/>
</dbReference>
<dbReference type="NCBIfam" id="NF006762">
    <property type="entry name" value="PRK09283.1"/>
    <property type="match status" value="1"/>
</dbReference>
<evidence type="ECO:0000256" key="9">
    <source>
        <dbReference type="RuleBase" id="RU000515"/>
    </source>
</evidence>
<comment type="catalytic activity">
    <reaction evidence="8 9">
        <text>2 5-aminolevulinate = porphobilinogen + 2 H2O + H(+)</text>
        <dbReference type="Rhea" id="RHEA:24064"/>
        <dbReference type="ChEBI" id="CHEBI:15377"/>
        <dbReference type="ChEBI" id="CHEBI:15378"/>
        <dbReference type="ChEBI" id="CHEBI:58126"/>
        <dbReference type="ChEBI" id="CHEBI:356416"/>
        <dbReference type="EC" id="4.2.1.24"/>
    </reaction>
</comment>
<comment type="pathway">
    <text evidence="1">Porphyrin-containing compound metabolism; protoporphyrin-IX biosynthesis; coproporphyrinogen-III from 5-aminolevulinate: step 1/4.</text>
</comment>
<dbReference type="EC" id="4.2.1.24" evidence="3 9"/>
<evidence type="ECO:0000256" key="5">
    <source>
        <dbReference type="ARBA" id="ARBA00023133"/>
    </source>
</evidence>
<reference evidence="11 12" key="1">
    <citation type="journal article" date="2024" name="Appl. Environ. Microbiol.">
        <title>Pontiella agarivorans sp. nov., a novel marine anaerobic bacterium capable of degrading macroalgal polysaccharides and fixing nitrogen.</title>
        <authorList>
            <person name="Liu N."/>
            <person name="Kivenson V."/>
            <person name="Peng X."/>
            <person name="Cui Z."/>
            <person name="Lankiewicz T.S."/>
            <person name="Gosselin K.M."/>
            <person name="English C.J."/>
            <person name="Blair E.M."/>
            <person name="O'Malley M.A."/>
            <person name="Valentine D.L."/>
        </authorList>
    </citation>
    <scope>NUCLEOTIDE SEQUENCE [LARGE SCALE GENOMIC DNA]</scope>
    <source>
        <strain evidence="11 12">NLcol2</strain>
    </source>
</reference>
<dbReference type="InterPro" id="IPR001731">
    <property type="entry name" value="ALAD"/>
</dbReference>
<evidence type="ECO:0000313" key="11">
    <source>
        <dbReference type="EMBL" id="MDZ8118840.1"/>
    </source>
</evidence>
<evidence type="ECO:0000256" key="3">
    <source>
        <dbReference type="ARBA" id="ARBA00012053"/>
    </source>
</evidence>
<evidence type="ECO:0000256" key="4">
    <source>
        <dbReference type="ARBA" id="ARBA00020771"/>
    </source>
</evidence>
<keyword evidence="6 9" id="KW-0456">Lyase</keyword>
<sequence>MFPEVRLRRLRKTEGIRNMLNTPLPGPEKFMWPTFVIDGEDKREAIDSMPGQYRLSIDQLLKELDPLVETGIGSVLLFGLAEDSEKDFQGSEAYNENGTVQRAISAVKKEFPDLIVAADACVCAYTEHGHCGPLTDSGDVDNDTAIENLAKICVSQAAAGADIVAPSAMMDGQVLAIREGLDEAGLIDTILMSYSTKFASSMYGPFRDAEKSQPGKGDRKGYQASYGDLRTALRESELDEMEGADMLMIKPSIFYLDILARMREATDLPIAAYNVSGEYSMLHATAQRGWGDLKAMVQESTLALTRAGADILISYWANQYNEFFKD</sequence>
<accession>A0ABU5MX88</accession>
<dbReference type="EMBL" id="JARVCO010000010">
    <property type="protein sequence ID" value="MDZ8118840.1"/>
    <property type="molecule type" value="Genomic_DNA"/>
</dbReference>
<evidence type="ECO:0000256" key="7">
    <source>
        <dbReference type="ARBA" id="ARBA00023244"/>
    </source>
</evidence>